<feature type="transmembrane region" description="Helical" evidence="2">
    <location>
        <begin position="30"/>
        <end position="50"/>
    </location>
</feature>
<dbReference type="EMBL" id="AHCD03000027">
    <property type="protein sequence ID" value="KAF7788037.1"/>
    <property type="molecule type" value="Genomic_DNA"/>
</dbReference>
<sequence length="266" mass="29455">MNMPTEFKTFTAGFGLQWLKAGWIIFKSQPFTFVMMYLLMVVVSLVPFVFPPLQLAAVLVSPFLTAGFYLAVVKKQQGEAITLADILVPFSTKGRRLNLFRFGLYQMGVALLLSALLGILFGPALEVLQSVNEQSDETQVLAQVIAQITFADIAIFVVIQSLAMMAFAYALPLVFFRDEPRIIQAMKQSLLVFYRNMAPLTVFGFLVALLMLLSVPMSLVPLLVVMPIAYIGFFVSFQAIMSVSEPPASSDDTPPQQQQQSGRFDA</sequence>
<evidence type="ECO:0008006" key="5">
    <source>
        <dbReference type="Google" id="ProtNLM"/>
    </source>
</evidence>
<dbReference type="NCBIfam" id="NF041043">
    <property type="entry name" value="BPSS1780_fam"/>
    <property type="match status" value="1"/>
</dbReference>
<evidence type="ECO:0000256" key="2">
    <source>
        <dbReference type="SAM" id="Phobius"/>
    </source>
</evidence>
<dbReference type="AlphaFoldDB" id="A0A8T0CBA1"/>
<feature type="transmembrane region" description="Helical" evidence="2">
    <location>
        <begin position="144"/>
        <end position="171"/>
    </location>
</feature>
<dbReference type="InterPro" id="IPR047798">
    <property type="entry name" value="BPSS1780-like"/>
</dbReference>
<feature type="transmembrane region" description="Helical" evidence="2">
    <location>
        <begin position="56"/>
        <end position="73"/>
    </location>
</feature>
<protein>
    <recommendedName>
        <fullName evidence="5">DUF2189 domain-containing protein</fullName>
    </recommendedName>
</protein>
<evidence type="ECO:0000313" key="3">
    <source>
        <dbReference type="EMBL" id="KAF7788037.1"/>
    </source>
</evidence>
<feature type="region of interest" description="Disordered" evidence="1">
    <location>
        <begin position="245"/>
        <end position="266"/>
    </location>
</feature>
<comment type="caution">
    <text evidence="3">The sequence shown here is derived from an EMBL/GenBank/DDBJ whole genome shotgun (WGS) entry which is preliminary data.</text>
</comment>
<proteinExistence type="predicted"/>
<feature type="transmembrane region" description="Helical" evidence="2">
    <location>
        <begin position="102"/>
        <end position="124"/>
    </location>
</feature>
<name>A0A8T0CBA1_9GAMM</name>
<dbReference type="Proteomes" id="UP000016480">
    <property type="component" value="Unassembled WGS sequence"/>
</dbReference>
<accession>A0A8T0CBA1</accession>
<gene>
    <name evidence="3" type="ORF">PRUB_a2591</name>
</gene>
<evidence type="ECO:0000313" key="4">
    <source>
        <dbReference type="Proteomes" id="UP000016480"/>
    </source>
</evidence>
<keyword evidence="2" id="KW-0812">Transmembrane</keyword>
<keyword evidence="2" id="KW-1133">Transmembrane helix</keyword>
<reference evidence="3 4" key="1">
    <citation type="journal article" date="2012" name="J. Bacteriol.">
        <title>Genome sequence of the cycloprodigiosin-producing bacterial strain Pseudoalteromonas rubra ATCC 29570(T).</title>
        <authorList>
            <person name="Xie B.B."/>
            <person name="Shu Y.L."/>
            <person name="Qin Q.L."/>
            <person name="Rong J.C."/>
            <person name="Zhang X.Y."/>
            <person name="Chen X.L."/>
            <person name="Zhou B.C."/>
            <person name="Zhang Y.Z."/>
        </authorList>
    </citation>
    <scope>NUCLEOTIDE SEQUENCE [LARGE SCALE GENOMIC DNA]</scope>
    <source>
        <strain evidence="3 4">DSM 6842</strain>
    </source>
</reference>
<keyword evidence="2" id="KW-0472">Membrane</keyword>
<feature type="transmembrane region" description="Helical" evidence="2">
    <location>
        <begin position="192"/>
        <end position="213"/>
    </location>
</feature>
<feature type="transmembrane region" description="Helical" evidence="2">
    <location>
        <begin position="219"/>
        <end position="240"/>
    </location>
</feature>
<organism evidence="3 4">
    <name type="scientific">Pseudoalteromonas rubra</name>
    <dbReference type="NCBI Taxonomy" id="43658"/>
    <lineage>
        <taxon>Bacteria</taxon>
        <taxon>Pseudomonadati</taxon>
        <taxon>Pseudomonadota</taxon>
        <taxon>Gammaproteobacteria</taxon>
        <taxon>Alteromonadales</taxon>
        <taxon>Pseudoalteromonadaceae</taxon>
        <taxon>Pseudoalteromonas</taxon>
    </lineage>
</organism>
<evidence type="ECO:0000256" key="1">
    <source>
        <dbReference type="SAM" id="MobiDB-lite"/>
    </source>
</evidence>